<dbReference type="SUPFAM" id="SSF53649">
    <property type="entry name" value="Alkaline phosphatase-like"/>
    <property type="match status" value="1"/>
</dbReference>
<sequence length="160" mass="17912">MKEKMNVIFIITDAQRADHLGCAGNPYVKTPNIDNLAREGVRFSNYYCTNPICMPNRATLLTGLYPNVHGVRSNGMNLNENLPTITKVLQKRGWHTTAIGKMHHQFWLGPYRHRTKSSESLISWAVDKGKNDPVGTNFPLPYYGYDEVELISGNGTVCAG</sequence>
<dbReference type="GO" id="GO:0005737">
    <property type="term" value="C:cytoplasm"/>
    <property type="evidence" value="ECO:0007669"/>
    <property type="project" value="TreeGrafter"/>
</dbReference>
<dbReference type="EMBL" id="BART01026927">
    <property type="protein sequence ID" value="GAH02722.1"/>
    <property type="molecule type" value="Genomic_DNA"/>
</dbReference>
<gene>
    <name evidence="4" type="ORF">S01H4_47875</name>
</gene>
<evidence type="ECO:0000256" key="2">
    <source>
        <dbReference type="ARBA" id="ARBA00022801"/>
    </source>
</evidence>
<dbReference type="GO" id="GO:0008484">
    <property type="term" value="F:sulfuric ester hydrolase activity"/>
    <property type="evidence" value="ECO:0007669"/>
    <property type="project" value="TreeGrafter"/>
</dbReference>
<dbReference type="InterPro" id="IPR000917">
    <property type="entry name" value="Sulfatase_N"/>
</dbReference>
<reference evidence="4" key="1">
    <citation type="journal article" date="2014" name="Front. Microbiol.">
        <title>High frequency of phylogenetically diverse reductive dehalogenase-homologous genes in deep subseafloor sedimentary metagenomes.</title>
        <authorList>
            <person name="Kawai M."/>
            <person name="Futagami T."/>
            <person name="Toyoda A."/>
            <person name="Takaki Y."/>
            <person name="Nishi S."/>
            <person name="Hori S."/>
            <person name="Arai W."/>
            <person name="Tsubouchi T."/>
            <person name="Morono Y."/>
            <person name="Uchiyama I."/>
            <person name="Ito T."/>
            <person name="Fujiyama A."/>
            <person name="Inagaki F."/>
            <person name="Takami H."/>
        </authorList>
    </citation>
    <scope>NUCLEOTIDE SEQUENCE</scope>
    <source>
        <strain evidence="4">Expedition CK06-06</strain>
    </source>
</reference>
<feature type="domain" description="Sulfatase N-terminal" evidence="3">
    <location>
        <begin position="6"/>
        <end position="107"/>
    </location>
</feature>
<dbReference type="PANTHER" id="PTHR45953">
    <property type="entry name" value="IDURONATE 2-SULFATASE"/>
    <property type="match status" value="1"/>
</dbReference>
<accession>X1C5T5</accession>
<evidence type="ECO:0000313" key="4">
    <source>
        <dbReference type="EMBL" id="GAH02722.1"/>
    </source>
</evidence>
<dbReference type="Gene3D" id="3.40.720.10">
    <property type="entry name" value="Alkaline Phosphatase, subunit A"/>
    <property type="match status" value="1"/>
</dbReference>
<organism evidence="4">
    <name type="scientific">marine sediment metagenome</name>
    <dbReference type="NCBI Taxonomy" id="412755"/>
    <lineage>
        <taxon>unclassified sequences</taxon>
        <taxon>metagenomes</taxon>
        <taxon>ecological metagenomes</taxon>
    </lineage>
</organism>
<feature type="non-terminal residue" evidence="4">
    <location>
        <position position="160"/>
    </location>
</feature>
<dbReference type="PANTHER" id="PTHR45953:SF1">
    <property type="entry name" value="IDURONATE 2-SULFATASE"/>
    <property type="match status" value="1"/>
</dbReference>
<proteinExistence type="predicted"/>
<dbReference type="GO" id="GO:0046872">
    <property type="term" value="F:metal ion binding"/>
    <property type="evidence" value="ECO:0007669"/>
    <property type="project" value="UniProtKB-KW"/>
</dbReference>
<protein>
    <recommendedName>
        <fullName evidence="3">Sulfatase N-terminal domain-containing protein</fullName>
    </recommendedName>
</protein>
<keyword evidence="1" id="KW-0479">Metal-binding</keyword>
<comment type="caution">
    <text evidence="4">The sequence shown here is derived from an EMBL/GenBank/DDBJ whole genome shotgun (WGS) entry which is preliminary data.</text>
</comment>
<name>X1C5T5_9ZZZZ</name>
<evidence type="ECO:0000256" key="1">
    <source>
        <dbReference type="ARBA" id="ARBA00022723"/>
    </source>
</evidence>
<evidence type="ECO:0000259" key="3">
    <source>
        <dbReference type="Pfam" id="PF00884"/>
    </source>
</evidence>
<dbReference type="InterPro" id="IPR017850">
    <property type="entry name" value="Alkaline_phosphatase_core_sf"/>
</dbReference>
<keyword evidence="2" id="KW-0378">Hydrolase</keyword>
<dbReference type="Pfam" id="PF00884">
    <property type="entry name" value="Sulfatase"/>
    <property type="match status" value="1"/>
</dbReference>
<dbReference type="AlphaFoldDB" id="X1C5T5"/>